<feature type="non-terminal residue" evidence="2">
    <location>
        <position position="1"/>
    </location>
</feature>
<evidence type="ECO:0000313" key="3">
    <source>
        <dbReference type="Proteomes" id="UP000036403"/>
    </source>
</evidence>
<name>A0A0J7K0C1_LASNI</name>
<proteinExistence type="predicted"/>
<sequence length="110" mass="11543">VPPTQPVAVTTIEGPEVEKAADPDPVEDKSAGVTGELEVSATEIQLAGRTEEPVASTSRRSSRCTNRPDRPVKYRSVSKEVGTGPEGEILLRNVLEAIGESDVSEGEASA</sequence>
<accession>A0A0J7K0C1</accession>
<dbReference type="AlphaFoldDB" id="A0A0J7K0C1"/>
<dbReference type="EMBL" id="LBMM01018509">
    <property type="protein sequence ID" value="KMQ83767.1"/>
    <property type="molecule type" value="Genomic_DNA"/>
</dbReference>
<feature type="region of interest" description="Disordered" evidence="1">
    <location>
        <begin position="1"/>
        <end position="82"/>
    </location>
</feature>
<gene>
    <name evidence="2" type="ORF">RF55_19148</name>
</gene>
<dbReference type="Proteomes" id="UP000036403">
    <property type="component" value="Unassembled WGS sequence"/>
</dbReference>
<keyword evidence="3" id="KW-1185">Reference proteome</keyword>
<comment type="caution">
    <text evidence="2">The sequence shown here is derived from an EMBL/GenBank/DDBJ whole genome shotgun (WGS) entry which is preliminary data.</text>
</comment>
<evidence type="ECO:0000256" key="1">
    <source>
        <dbReference type="SAM" id="MobiDB-lite"/>
    </source>
</evidence>
<dbReference type="PaxDb" id="67767-A0A0J7K0C1"/>
<evidence type="ECO:0000313" key="2">
    <source>
        <dbReference type="EMBL" id="KMQ83767.1"/>
    </source>
</evidence>
<protein>
    <submittedName>
        <fullName evidence="2">Uncharacterized protein</fullName>
    </submittedName>
</protein>
<reference evidence="2 3" key="1">
    <citation type="submission" date="2015-04" db="EMBL/GenBank/DDBJ databases">
        <title>Lasius niger genome sequencing.</title>
        <authorList>
            <person name="Konorov E.A."/>
            <person name="Nikitin M.A."/>
            <person name="Kirill M.V."/>
            <person name="Chang P."/>
        </authorList>
    </citation>
    <scope>NUCLEOTIDE SEQUENCE [LARGE SCALE GENOMIC DNA]</scope>
    <source>
        <tissue evidence="2">Whole</tissue>
    </source>
</reference>
<organism evidence="2 3">
    <name type="scientific">Lasius niger</name>
    <name type="common">Black garden ant</name>
    <dbReference type="NCBI Taxonomy" id="67767"/>
    <lineage>
        <taxon>Eukaryota</taxon>
        <taxon>Metazoa</taxon>
        <taxon>Ecdysozoa</taxon>
        <taxon>Arthropoda</taxon>
        <taxon>Hexapoda</taxon>
        <taxon>Insecta</taxon>
        <taxon>Pterygota</taxon>
        <taxon>Neoptera</taxon>
        <taxon>Endopterygota</taxon>
        <taxon>Hymenoptera</taxon>
        <taxon>Apocrita</taxon>
        <taxon>Aculeata</taxon>
        <taxon>Formicoidea</taxon>
        <taxon>Formicidae</taxon>
        <taxon>Formicinae</taxon>
        <taxon>Lasius</taxon>
        <taxon>Lasius</taxon>
    </lineage>
</organism>
<feature type="compositionally biased region" description="Low complexity" evidence="1">
    <location>
        <begin position="56"/>
        <end position="65"/>
    </location>
</feature>
<feature type="compositionally biased region" description="Basic and acidic residues" evidence="1">
    <location>
        <begin position="16"/>
        <end position="30"/>
    </location>
</feature>